<dbReference type="AlphaFoldDB" id="A0A7W9SYQ1"/>
<reference evidence="1 2" key="1">
    <citation type="submission" date="2020-08" db="EMBL/GenBank/DDBJ databases">
        <title>Genomic Encyclopedia of Type Strains, Phase IV (KMG-IV): sequencing the most valuable type-strain genomes for metagenomic binning, comparative biology and taxonomic classification.</title>
        <authorList>
            <person name="Goeker M."/>
        </authorList>
    </citation>
    <scope>NUCLEOTIDE SEQUENCE [LARGE SCALE GENOMIC DNA]</scope>
    <source>
        <strain evidence="1 2">DSM 26718</strain>
    </source>
</reference>
<dbReference type="RefSeq" id="WP_183401636.1">
    <property type="nucleotide sequence ID" value="NZ_JACHGG010000001.1"/>
</dbReference>
<comment type="caution">
    <text evidence="1">The sequence shown here is derived from an EMBL/GenBank/DDBJ whole genome shotgun (WGS) entry which is preliminary data.</text>
</comment>
<organism evidence="1 2">
    <name type="scientific">Hymenobacter luteus</name>
    <dbReference type="NCBI Taxonomy" id="1411122"/>
    <lineage>
        <taxon>Bacteria</taxon>
        <taxon>Pseudomonadati</taxon>
        <taxon>Bacteroidota</taxon>
        <taxon>Cytophagia</taxon>
        <taxon>Cytophagales</taxon>
        <taxon>Hymenobacteraceae</taxon>
        <taxon>Hymenobacter</taxon>
    </lineage>
</organism>
<dbReference type="Proteomes" id="UP000532746">
    <property type="component" value="Unassembled WGS sequence"/>
</dbReference>
<protein>
    <submittedName>
        <fullName evidence="1">Uncharacterized protein</fullName>
    </submittedName>
</protein>
<gene>
    <name evidence="1" type="ORF">HNQ93_001041</name>
</gene>
<evidence type="ECO:0000313" key="2">
    <source>
        <dbReference type="Proteomes" id="UP000532746"/>
    </source>
</evidence>
<sequence length="153" mass="17664">MPHDDDFLPENFSFDDHEDVEYLKHRALFEKAQELAHLTQAFVQSLPEPPEIPLLGEMMLENSYVLSAKLAASRAVPYYSRRMELAVLIKVAAEGLLTQTSTCRMLSIGAPEYWQLLRDEVEQFRLLFVAWVQDFDPTTDAEDEWGLFSNPLR</sequence>
<keyword evidence="2" id="KW-1185">Reference proteome</keyword>
<dbReference type="EMBL" id="JACHGG010000001">
    <property type="protein sequence ID" value="MBB6058211.1"/>
    <property type="molecule type" value="Genomic_DNA"/>
</dbReference>
<evidence type="ECO:0000313" key="1">
    <source>
        <dbReference type="EMBL" id="MBB6058211.1"/>
    </source>
</evidence>
<proteinExistence type="predicted"/>
<accession>A0A7W9SYQ1</accession>
<name>A0A7W9SYQ1_9BACT</name>